<name>A0ABW5A1D1_9BACL</name>
<dbReference type="EMBL" id="JBHUIO010000011">
    <property type="protein sequence ID" value="MFD2172002.1"/>
    <property type="molecule type" value="Genomic_DNA"/>
</dbReference>
<sequence>MRLWQELVGEKELVGSERDQLLVAVNNATYNRANDEFFGTTPQCGGVIELKNGKSIGIIGCGEGFEVQRNDMEESDHMIAYYVDAIGFRSLFQQLLTETDH</sequence>
<dbReference type="RefSeq" id="WP_386049287.1">
    <property type="nucleotide sequence ID" value="NZ_JBHUIO010000011.1"/>
</dbReference>
<organism evidence="1 2">
    <name type="scientific">Tumebacillus lipolyticus</name>
    <dbReference type="NCBI Taxonomy" id="1280370"/>
    <lineage>
        <taxon>Bacteria</taxon>
        <taxon>Bacillati</taxon>
        <taxon>Bacillota</taxon>
        <taxon>Bacilli</taxon>
        <taxon>Bacillales</taxon>
        <taxon>Alicyclobacillaceae</taxon>
        <taxon>Tumebacillus</taxon>
    </lineage>
</organism>
<reference evidence="2" key="1">
    <citation type="journal article" date="2019" name="Int. J. Syst. Evol. Microbiol.">
        <title>The Global Catalogue of Microorganisms (GCM) 10K type strain sequencing project: providing services to taxonomists for standard genome sequencing and annotation.</title>
        <authorList>
            <consortium name="The Broad Institute Genomics Platform"/>
            <consortium name="The Broad Institute Genome Sequencing Center for Infectious Disease"/>
            <person name="Wu L."/>
            <person name="Ma J."/>
        </authorList>
    </citation>
    <scope>NUCLEOTIDE SEQUENCE [LARGE SCALE GENOMIC DNA]</scope>
    <source>
        <strain evidence="2">CGMCC 1.13574</strain>
    </source>
</reference>
<protein>
    <submittedName>
        <fullName evidence="1">Uncharacterized protein</fullName>
    </submittedName>
</protein>
<proteinExistence type="predicted"/>
<gene>
    <name evidence="1" type="ORF">ACFSOY_18720</name>
</gene>
<dbReference type="Proteomes" id="UP001597343">
    <property type="component" value="Unassembled WGS sequence"/>
</dbReference>
<evidence type="ECO:0000313" key="1">
    <source>
        <dbReference type="EMBL" id="MFD2172002.1"/>
    </source>
</evidence>
<evidence type="ECO:0000313" key="2">
    <source>
        <dbReference type="Proteomes" id="UP001597343"/>
    </source>
</evidence>
<comment type="caution">
    <text evidence="1">The sequence shown here is derived from an EMBL/GenBank/DDBJ whole genome shotgun (WGS) entry which is preliminary data.</text>
</comment>
<accession>A0ABW5A1D1</accession>
<keyword evidence="2" id="KW-1185">Reference proteome</keyword>